<keyword evidence="7" id="KW-0472">Membrane</keyword>
<dbReference type="GO" id="GO:0005509">
    <property type="term" value="F:calcium ion binding"/>
    <property type="evidence" value="ECO:0007669"/>
    <property type="project" value="InterPro"/>
</dbReference>
<feature type="disulfide bond" evidence="6">
    <location>
        <begin position="908"/>
        <end position="918"/>
    </location>
</feature>
<feature type="disulfide bond" evidence="6">
    <location>
        <begin position="684"/>
        <end position="694"/>
    </location>
</feature>
<evidence type="ECO:0000313" key="11">
    <source>
        <dbReference type="Proteomes" id="UP000594220"/>
    </source>
</evidence>
<evidence type="ECO:0000256" key="2">
    <source>
        <dbReference type="ARBA" id="ARBA00022729"/>
    </source>
</evidence>
<sequence>MSMTLRAPSSDYKYTMGLCGTFDGYAENDYHTRNGMEIKKDSNAHLTFINEWRIPPGDSFFDKIPASLTSSKKIPFCSCTVDDSDLYQSMNRLNSVSQAEFASSCKENENVRFPSLIPGLDVTTEYVGPADLLRDLSRHTFAHEKASLELLLGDDQFQTKFQIAPIAEEVVSTNVKGDIEMEKQGVSSLETQRHTQAFSSQVYNRQPVGSRWKRQHYYEYLPVFPYQSLSQTDVEGFSYFFPEDHTTKMHQHFLPSWPTPSGLTESSALELCQQTIANSSIGRSCAALLDRRIEDTVDMCVKDLLLKDDLSWAEAGVALLENECEKRILEEINYNTQEFQESVEDLLLALKCPNLCSGNGECVEWGCACFQGFSSYDCSFLSDQIPEITELENDGLCDIRQYDCTSVRAFGQGFRASTSLKCEIIKLQYSHSKWIFGEPVFMPAAFQNTRTVDCQLPTDGQQSDVMDLVDEKPMARWQIKISNDGFTYSNPKIMTLFDGVCQICDLRTDGLCTLKEKTCNIDGLCFGEGDTNPTSPCLLCRPGISKLTWSVAENNQPPQLQTMQGMLQTFYGENFVYQFLASDPEGSAVLFTLDSGPDGANLSPSGLLIWKVAAKIPQKFTLALTDDCNAKTKVIIEVNVKSCDCLNDGSCVTNINFPPGSGKYVCVCLPGFEGDLCQVNIDDCKSNPCGIGRCVDGINSYHCECTPELQGKLLFYSFSGKLPFLIFFASLELLSLIILVNSFYNSKTTVCKFPCSRCVAPNICKCKPGYSGYSCQTAFCRPDCKNRGKCIKPNICECPPGYNGSTCDEAHCIPPCQHGGTCLARNLCTCPYGFVGPRCETMVCNRHCENGGECLAPDTCQCKAGWYGPTCSTAMCNPVCLNGGSCTKPSVCLCPYGFFGPQCQNAICNPPCKNGGHCIRNNVCTCLDGYTGRRCEKSKTI</sequence>
<feature type="transmembrane region" description="Helical" evidence="7">
    <location>
        <begin position="722"/>
        <end position="744"/>
    </location>
</feature>
<evidence type="ECO:0000256" key="7">
    <source>
        <dbReference type="SAM" id="Phobius"/>
    </source>
</evidence>
<dbReference type="Gene3D" id="2.60.120.260">
    <property type="entry name" value="Galactose-binding domain-like"/>
    <property type="match status" value="1"/>
</dbReference>
<keyword evidence="11" id="KW-1185">Reference proteome</keyword>
<dbReference type="SMART" id="SM00179">
    <property type="entry name" value="EGF_CA"/>
    <property type="match status" value="1"/>
</dbReference>
<evidence type="ECO:0000259" key="8">
    <source>
        <dbReference type="PROSITE" id="PS50026"/>
    </source>
</evidence>
<dbReference type="GO" id="GO:0005102">
    <property type="term" value="F:signaling receptor binding"/>
    <property type="evidence" value="ECO:0007669"/>
    <property type="project" value="TreeGrafter"/>
</dbReference>
<dbReference type="FunFam" id="2.10.25.10:FF:000831">
    <property type="entry name" value="von Willebrand factor D and EGF domains"/>
    <property type="match status" value="1"/>
</dbReference>
<keyword evidence="7" id="KW-1133">Transmembrane helix</keyword>
<feature type="domain" description="EGF-like" evidence="8">
    <location>
        <begin position="808"/>
        <end position="840"/>
    </location>
</feature>
<dbReference type="InterPro" id="IPR000152">
    <property type="entry name" value="EGF-type_Asp/Asn_hydroxyl_site"/>
</dbReference>
<dbReference type="InterPro" id="IPR013032">
    <property type="entry name" value="EGF-like_CS"/>
</dbReference>
<dbReference type="InterPro" id="IPR050969">
    <property type="entry name" value="Dev_Signal_Modulators"/>
</dbReference>
<feature type="disulfide bond" evidence="6">
    <location>
        <begin position="862"/>
        <end position="871"/>
    </location>
</feature>
<dbReference type="InterPro" id="IPR001846">
    <property type="entry name" value="VWF_type-D"/>
</dbReference>
<reference evidence="10" key="1">
    <citation type="submission" date="2025-08" db="UniProtKB">
        <authorList>
            <consortium name="Ensembl"/>
        </authorList>
    </citation>
    <scope>IDENTIFICATION</scope>
</reference>
<protein>
    <submittedName>
        <fullName evidence="10">von Willebrand factor D and EGF domains</fullName>
    </submittedName>
</protein>
<evidence type="ECO:0000256" key="1">
    <source>
        <dbReference type="ARBA" id="ARBA00022536"/>
    </source>
</evidence>
<feature type="domain" description="EGF-like" evidence="8">
    <location>
        <begin position="904"/>
        <end position="936"/>
    </location>
</feature>
<keyword evidence="1 6" id="KW-0245">EGF-like domain</keyword>
<dbReference type="PROSITE" id="PS01186">
    <property type="entry name" value="EGF_2"/>
    <property type="match status" value="3"/>
</dbReference>
<keyword evidence="4" id="KW-0175">Coiled coil</keyword>
<dbReference type="Proteomes" id="UP000594220">
    <property type="component" value="Unplaced"/>
</dbReference>
<dbReference type="OMA" id="IRRNSHY"/>
<feature type="disulfide bond" evidence="6">
    <location>
        <begin position="844"/>
        <end position="854"/>
    </location>
</feature>
<dbReference type="FunFam" id="2.10.25.10:FF:000490">
    <property type="entry name" value="von Willebrand factor D and EGF domain-containing protein"/>
    <property type="match status" value="1"/>
</dbReference>
<dbReference type="Pfam" id="PF07974">
    <property type="entry name" value="EGF_2"/>
    <property type="match status" value="1"/>
</dbReference>
<feature type="disulfide bond" evidence="6">
    <location>
        <begin position="812"/>
        <end position="822"/>
    </location>
</feature>
<feature type="disulfide bond" evidence="6">
    <location>
        <begin position="830"/>
        <end position="839"/>
    </location>
</feature>
<dbReference type="InterPro" id="IPR000742">
    <property type="entry name" value="EGF"/>
</dbReference>
<proteinExistence type="predicted"/>
<feature type="domain" description="EGF-like" evidence="8">
    <location>
        <begin position="841"/>
        <end position="872"/>
    </location>
</feature>
<keyword evidence="2" id="KW-0732">Signal</keyword>
<evidence type="ECO:0000256" key="5">
    <source>
        <dbReference type="ARBA" id="ARBA00023157"/>
    </source>
</evidence>
<evidence type="ECO:0000259" key="9">
    <source>
        <dbReference type="PROSITE" id="PS51233"/>
    </source>
</evidence>
<evidence type="ECO:0000256" key="3">
    <source>
        <dbReference type="ARBA" id="ARBA00022737"/>
    </source>
</evidence>
<dbReference type="Gene3D" id="2.10.25.10">
    <property type="entry name" value="Laminin"/>
    <property type="match status" value="6"/>
</dbReference>
<evidence type="ECO:0000256" key="4">
    <source>
        <dbReference type="ARBA" id="ARBA00023054"/>
    </source>
</evidence>
<dbReference type="SMART" id="SM00181">
    <property type="entry name" value="EGF"/>
    <property type="match status" value="9"/>
</dbReference>
<dbReference type="PROSITE" id="PS00010">
    <property type="entry name" value="ASX_HYDROXYL"/>
    <property type="match status" value="1"/>
</dbReference>
<reference evidence="10" key="2">
    <citation type="submission" date="2025-09" db="UniProtKB">
        <authorList>
            <consortium name="Ensembl"/>
        </authorList>
    </citation>
    <scope>IDENTIFICATION</scope>
</reference>
<feature type="domain" description="EGF-like" evidence="8">
    <location>
        <begin position="639"/>
        <end position="678"/>
    </location>
</feature>
<dbReference type="Ensembl" id="ENSCPRT00005024609.1">
    <property type="protein sequence ID" value="ENSCPRP00005021054.1"/>
    <property type="gene ID" value="ENSCPRG00005014660.1"/>
</dbReference>
<dbReference type="PROSITE" id="PS01187">
    <property type="entry name" value="EGF_CA"/>
    <property type="match status" value="1"/>
</dbReference>
<dbReference type="PROSITE" id="PS00022">
    <property type="entry name" value="EGF_1"/>
    <property type="match status" value="3"/>
</dbReference>
<dbReference type="InterPro" id="IPR018097">
    <property type="entry name" value="EGF_Ca-bd_CS"/>
</dbReference>
<evidence type="ECO:0000313" key="10">
    <source>
        <dbReference type="Ensembl" id="ENSCPRP00005021054.1"/>
    </source>
</evidence>
<dbReference type="Pfam" id="PF26129">
    <property type="entry name" value="Vwde"/>
    <property type="match status" value="1"/>
</dbReference>
<dbReference type="InterPro" id="IPR058727">
    <property type="entry name" value="Helical_Vwde"/>
</dbReference>
<dbReference type="Pfam" id="PF12661">
    <property type="entry name" value="hEGF"/>
    <property type="match status" value="3"/>
</dbReference>
<feature type="disulfide bond" evidence="6">
    <location>
        <begin position="926"/>
        <end position="935"/>
    </location>
</feature>
<dbReference type="FunFam" id="2.10.25.10:FF:000499">
    <property type="entry name" value="Predicted protein"/>
    <property type="match status" value="1"/>
</dbReference>
<accession>A0A7M4FAC6</accession>
<dbReference type="PANTHER" id="PTHR14949:SF53">
    <property type="entry name" value="VON WILLEBRAND FACTOR D AND EGF DOMAIN-CONTAINING PROTEIN"/>
    <property type="match status" value="1"/>
</dbReference>
<dbReference type="FunFam" id="2.10.25.10:FF:000595">
    <property type="entry name" value="von Willebrand factor D and EGF domain-containing protein"/>
    <property type="match status" value="1"/>
</dbReference>
<organism evidence="10 11">
    <name type="scientific">Crocodylus porosus</name>
    <name type="common">Saltwater crocodile</name>
    <name type="synonym">Estuarine crocodile</name>
    <dbReference type="NCBI Taxonomy" id="8502"/>
    <lineage>
        <taxon>Eukaryota</taxon>
        <taxon>Metazoa</taxon>
        <taxon>Chordata</taxon>
        <taxon>Craniata</taxon>
        <taxon>Vertebrata</taxon>
        <taxon>Euteleostomi</taxon>
        <taxon>Archelosauria</taxon>
        <taxon>Archosauria</taxon>
        <taxon>Crocodylia</taxon>
        <taxon>Longirostres</taxon>
        <taxon>Crocodylidae</taxon>
        <taxon>Crocodylus</taxon>
    </lineage>
</organism>
<feature type="domain" description="VWFD" evidence="9">
    <location>
        <begin position="1"/>
        <end position="60"/>
    </location>
</feature>
<keyword evidence="5 6" id="KW-1015">Disulfide bond</keyword>
<evidence type="ECO:0000256" key="6">
    <source>
        <dbReference type="PROSITE-ProRule" id="PRU00076"/>
    </source>
</evidence>
<dbReference type="GO" id="GO:0005576">
    <property type="term" value="C:extracellular region"/>
    <property type="evidence" value="ECO:0007669"/>
    <property type="project" value="TreeGrafter"/>
</dbReference>
<keyword evidence="7" id="KW-0812">Transmembrane</keyword>
<feature type="domain" description="EGF-like" evidence="8">
    <location>
        <begin position="680"/>
        <end position="715"/>
    </location>
</feature>
<dbReference type="SUPFAM" id="SSF57196">
    <property type="entry name" value="EGF/Laminin"/>
    <property type="match status" value="4"/>
</dbReference>
<dbReference type="AlphaFoldDB" id="A0A7M4FAC6"/>
<dbReference type="PANTHER" id="PTHR14949">
    <property type="entry name" value="EGF-LIKE-DOMAIN, MULTIPLE 7, 8"/>
    <property type="match status" value="1"/>
</dbReference>
<gene>
    <name evidence="10" type="primary">VWDE</name>
</gene>
<dbReference type="PROSITE" id="PS50026">
    <property type="entry name" value="EGF_3"/>
    <property type="match status" value="5"/>
</dbReference>
<keyword evidence="3" id="KW-0677">Repeat</keyword>
<dbReference type="InterPro" id="IPR001881">
    <property type="entry name" value="EGF-like_Ca-bd_dom"/>
</dbReference>
<comment type="caution">
    <text evidence="6">Lacks conserved residue(s) required for the propagation of feature annotation.</text>
</comment>
<name>A0A7M4FAC6_CROPO</name>
<feature type="disulfide bond" evidence="6">
    <location>
        <begin position="668"/>
        <end position="677"/>
    </location>
</feature>
<dbReference type="GeneTree" id="ENSGT00940000160835"/>
<dbReference type="CDD" id="cd00054">
    <property type="entry name" value="EGF_CA"/>
    <property type="match status" value="1"/>
</dbReference>
<dbReference type="InterPro" id="IPR013111">
    <property type="entry name" value="EGF_extracell"/>
</dbReference>
<dbReference type="GO" id="GO:0009986">
    <property type="term" value="C:cell surface"/>
    <property type="evidence" value="ECO:0007669"/>
    <property type="project" value="TreeGrafter"/>
</dbReference>
<dbReference type="PROSITE" id="PS51233">
    <property type="entry name" value="VWFD"/>
    <property type="match status" value="1"/>
</dbReference>